<evidence type="ECO:0000256" key="8">
    <source>
        <dbReference type="ARBA" id="ARBA00042938"/>
    </source>
</evidence>
<dbReference type="SMART" id="SM01374">
    <property type="entry name" value="Ribosomal_L14"/>
    <property type="match status" value="1"/>
</dbReference>
<dbReference type="GO" id="GO:0005739">
    <property type="term" value="C:mitochondrion"/>
    <property type="evidence" value="ECO:0007669"/>
    <property type="project" value="UniProtKB-SubCell"/>
</dbReference>
<proteinExistence type="inferred from homology"/>
<keyword evidence="3" id="KW-0809">Transit peptide</keyword>
<dbReference type="GO" id="GO:0005840">
    <property type="term" value="C:ribosome"/>
    <property type="evidence" value="ECO:0007669"/>
    <property type="project" value="UniProtKB-KW"/>
</dbReference>
<dbReference type="InterPro" id="IPR000218">
    <property type="entry name" value="Ribosomal_uL14"/>
</dbReference>
<evidence type="ECO:0000256" key="7">
    <source>
        <dbReference type="ARBA" id="ARBA00040118"/>
    </source>
</evidence>
<evidence type="ECO:0000256" key="1">
    <source>
        <dbReference type="ARBA" id="ARBA00004173"/>
    </source>
</evidence>
<evidence type="ECO:0000256" key="6">
    <source>
        <dbReference type="ARBA" id="ARBA00023274"/>
    </source>
</evidence>
<dbReference type="FunFam" id="2.40.150.20:FF:000018">
    <property type="entry name" value="Ribosomal protein L14, putative"/>
    <property type="match status" value="1"/>
</dbReference>
<dbReference type="SUPFAM" id="SSF50193">
    <property type="entry name" value="Ribosomal protein L14"/>
    <property type="match status" value="1"/>
</dbReference>
<dbReference type="EMBL" id="CAJPEX010000632">
    <property type="protein sequence ID" value="CAG0916616.1"/>
    <property type="molecule type" value="Genomic_DNA"/>
</dbReference>
<evidence type="ECO:0000313" key="9">
    <source>
        <dbReference type="EMBL" id="CAD7276464.1"/>
    </source>
</evidence>
<evidence type="ECO:0000313" key="10">
    <source>
        <dbReference type="Proteomes" id="UP000678499"/>
    </source>
</evidence>
<evidence type="ECO:0000256" key="2">
    <source>
        <dbReference type="ARBA" id="ARBA00010745"/>
    </source>
</evidence>
<sequence length="149" mass="16151">MSALSSIIGVTRSAGRSLVLPERSIATTAALEHIIKLTRLRVVDNSDLGKQAMLEGKPPKVIHVYNKRGVGHIGDKVLVAIKGLKKKAIIVGCKGQWVKSHVPRFDTNNCVLVNDDMSPLGNRILVPIPHSLRNRGDYAKLIAIGTSFV</sequence>
<evidence type="ECO:0000256" key="4">
    <source>
        <dbReference type="ARBA" id="ARBA00022980"/>
    </source>
</evidence>
<dbReference type="CDD" id="cd00337">
    <property type="entry name" value="Ribosomal_uL14"/>
    <property type="match status" value="1"/>
</dbReference>
<comment type="similarity">
    <text evidence="2">Belongs to the universal ribosomal protein uL14 family.</text>
</comment>
<evidence type="ECO:0000256" key="3">
    <source>
        <dbReference type="ARBA" id="ARBA00022946"/>
    </source>
</evidence>
<dbReference type="Gene3D" id="2.40.150.20">
    <property type="entry name" value="Ribosomal protein L14"/>
    <property type="match status" value="1"/>
</dbReference>
<dbReference type="EMBL" id="OA882669">
    <property type="protein sequence ID" value="CAD7276464.1"/>
    <property type="molecule type" value="Genomic_DNA"/>
</dbReference>
<comment type="subcellular location">
    <subcellularLocation>
        <location evidence="1">Mitochondrion</location>
    </subcellularLocation>
</comment>
<dbReference type="PANTHER" id="PTHR21037:SF3">
    <property type="entry name" value="LARGE RIBOSOMAL SUBUNIT PROTEIN UL14M"/>
    <property type="match status" value="1"/>
</dbReference>
<dbReference type="AlphaFoldDB" id="A0A7R9BLI4"/>
<dbReference type="InterPro" id="IPR036853">
    <property type="entry name" value="Ribosomal_uL14_sf"/>
</dbReference>
<keyword evidence="4" id="KW-0689">Ribosomal protein</keyword>
<keyword evidence="5" id="KW-0496">Mitochondrion</keyword>
<dbReference type="PANTHER" id="PTHR21037">
    <property type="entry name" value="39S RIBOSOMAL PROTEIN L14, MITOCHONDRIAL"/>
    <property type="match status" value="1"/>
</dbReference>
<protein>
    <recommendedName>
        <fullName evidence="7">Large ribosomal subunit protein uL14m</fullName>
    </recommendedName>
    <alternativeName>
        <fullName evidence="8">39S ribosomal protein L14, mitochondrial</fullName>
    </alternativeName>
</protein>
<dbReference type="GO" id="GO:0003735">
    <property type="term" value="F:structural constituent of ribosome"/>
    <property type="evidence" value="ECO:0007669"/>
    <property type="project" value="InterPro"/>
</dbReference>
<accession>A0A7R9BLI4</accession>
<name>A0A7R9BLI4_9CRUS</name>
<dbReference type="GO" id="GO:0006412">
    <property type="term" value="P:translation"/>
    <property type="evidence" value="ECO:0007669"/>
    <property type="project" value="InterPro"/>
</dbReference>
<dbReference type="Pfam" id="PF00238">
    <property type="entry name" value="Ribosomal_L14"/>
    <property type="match status" value="1"/>
</dbReference>
<dbReference type="Proteomes" id="UP000678499">
    <property type="component" value="Unassembled WGS sequence"/>
</dbReference>
<dbReference type="GO" id="GO:1990904">
    <property type="term" value="C:ribonucleoprotein complex"/>
    <property type="evidence" value="ECO:0007669"/>
    <property type="project" value="UniProtKB-KW"/>
</dbReference>
<dbReference type="HAMAP" id="MF_01367">
    <property type="entry name" value="Ribosomal_uL14"/>
    <property type="match status" value="1"/>
</dbReference>
<dbReference type="OrthoDB" id="274765at2759"/>
<keyword evidence="10" id="KW-1185">Reference proteome</keyword>
<reference evidence="9" key="1">
    <citation type="submission" date="2020-11" db="EMBL/GenBank/DDBJ databases">
        <authorList>
            <person name="Tran Van P."/>
        </authorList>
    </citation>
    <scope>NUCLEOTIDE SEQUENCE</scope>
</reference>
<organism evidence="9">
    <name type="scientific">Notodromas monacha</name>
    <dbReference type="NCBI Taxonomy" id="399045"/>
    <lineage>
        <taxon>Eukaryota</taxon>
        <taxon>Metazoa</taxon>
        <taxon>Ecdysozoa</taxon>
        <taxon>Arthropoda</taxon>
        <taxon>Crustacea</taxon>
        <taxon>Oligostraca</taxon>
        <taxon>Ostracoda</taxon>
        <taxon>Podocopa</taxon>
        <taxon>Podocopida</taxon>
        <taxon>Cypridocopina</taxon>
        <taxon>Cypridoidea</taxon>
        <taxon>Cyprididae</taxon>
        <taxon>Notodromas</taxon>
    </lineage>
</organism>
<keyword evidence="6" id="KW-0687">Ribonucleoprotein</keyword>
<gene>
    <name evidence="9" type="ORF">NMOB1V02_LOCUS4226</name>
</gene>
<evidence type="ECO:0000256" key="5">
    <source>
        <dbReference type="ARBA" id="ARBA00023128"/>
    </source>
</evidence>